<evidence type="ECO:0000256" key="4">
    <source>
        <dbReference type="ARBA" id="ARBA00022481"/>
    </source>
</evidence>
<accession>A0A1B4VBT7</accession>
<dbReference type="AlphaFoldDB" id="A0A1B4VBT7"/>
<keyword evidence="3" id="KW-1003">Cell membrane</keyword>
<evidence type="ECO:0000259" key="11">
    <source>
        <dbReference type="Pfam" id="PF12019"/>
    </source>
</evidence>
<dbReference type="InterPro" id="IPR012902">
    <property type="entry name" value="N_methyl_site"/>
</dbReference>
<dbReference type="Gene3D" id="3.30.700.10">
    <property type="entry name" value="Glycoprotein, Type 4 Pilin"/>
    <property type="match status" value="1"/>
</dbReference>
<dbReference type="KEGG" id="sva:SVA_3528"/>
<evidence type="ECO:0000313" key="12">
    <source>
        <dbReference type="EMBL" id="BAU50064.1"/>
    </source>
</evidence>
<keyword evidence="7" id="KW-1133">Transmembrane helix</keyword>
<dbReference type="Pfam" id="PF07963">
    <property type="entry name" value="N_methyl"/>
    <property type="match status" value="1"/>
</dbReference>
<dbReference type="Proteomes" id="UP000218899">
    <property type="component" value="Chromosome"/>
</dbReference>
<dbReference type="OrthoDB" id="8481584at2"/>
<protein>
    <recommendedName>
        <fullName evidence="2">Type II secretion system protein H</fullName>
    </recommendedName>
    <alternativeName>
        <fullName evidence="10">General secretion pathway protein H</fullName>
    </alternativeName>
</protein>
<dbReference type="SUPFAM" id="SSF54523">
    <property type="entry name" value="Pili subunits"/>
    <property type="match status" value="1"/>
</dbReference>
<name>A0A1B4VBT7_9GAMM</name>
<evidence type="ECO:0000256" key="3">
    <source>
        <dbReference type="ARBA" id="ARBA00022475"/>
    </source>
</evidence>
<reference evidence="12 13" key="1">
    <citation type="submission" date="2015-08" db="EMBL/GenBank/DDBJ databases">
        <title>Complete genome sequence of Sulfurifustis variabilis.</title>
        <authorList>
            <person name="Miura A."/>
            <person name="Kojima H."/>
            <person name="Fukui M."/>
        </authorList>
    </citation>
    <scope>NUCLEOTIDE SEQUENCE [LARGE SCALE GENOMIC DNA]</scope>
    <source>
        <strain evidence="13">skN76</strain>
    </source>
</reference>
<evidence type="ECO:0000256" key="1">
    <source>
        <dbReference type="ARBA" id="ARBA00004377"/>
    </source>
</evidence>
<evidence type="ECO:0000256" key="2">
    <source>
        <dbReference type="ARBA" id="ARBA00021549"/>
    </source>
</evidence>
<evidence type="ECO:0000256" key="8">
    <source>
        <dbReference type="ARBA" id="ARBA00023136"/>
    </source>
</evidence>
<keyword evidence="4" id="KW-0488">Methylation</keyword>
<comment type="similarity">
    <text evidence="9">Belongs to the GSP H family.</text>
</comment>
<feature type="domain" description="General secretion pathway GspH" evidence="11">
    <location>
        <begin position="41"/>
        <end position="136"/>
    </location>
</feature>
<dbReference type="Pfam" id="PF12019">
    <property type="entry name" value="GspH"/>
    <property type="match status" value="1"/>
</dbReference>
<evidence type="ECO:0000313" key="13">
    <source>
        <dbReference type="Proteomes" id="UP000218899"/>
    </source>
</evidence>
<keyword evidence="5" id="KW-0997">Cell inner membrane</keyword>
<evidence type="ECO:0000256" key="6">
    <source>
        <dbReference type="ARBA" id="ARBA00022692"/>
    </source>
</evidence>
<dbReference type="EMBL" id="AP014936">
    <property type="protein sequence ID" value="BAU50064.1"/>
    <property type="molecule type" value="Genomic_DNA"/>
</dbReference>
<dbReference type="GO" id="GO:0015627">
    <property type="term" value="C:type II protein secretion system complex"/>
    <property type="evidence" value="ECO:0007669"/>
    <property type="project" value="InterPro"/>
</dbReference>
<dbReference type="GO" id="GO:0005886">
    <property type="term" value="C:plasma membrane"/>
    <property type="evidence" value="ECO:0007669"/>
    <property type="project" value="UniProtKB-SubCell"/>
</dbReference>
<dbReference type="PROSITE" id="PS00409">
    <property type="entry name" value="PROKAR_NTER_METHYL"/>
    <property type="match status" value="1"/>
</dbReference>
<gene>
    <name evidence="12" type="ORF">SVA_3528</name>
</gene>
<organism evidence="12 13">
    <name type="scientific">Sulfurifustis variabilis</name>
    <dbReference type="NCBI Taxonomy" id="1675686"/>
    <lineage>
        <taxon>Bacteria</taxon>
        <taxon>Pseudomonadati</taxon>
        <taxon>Pseudomonadota</taxon>
        <taxon>Gammaproteobacteria</taxon>
        <taxon>Acidiferrobacterales</taxon>
        <taxon>Acidiferrobacteraceae</taxon>
        <taxon>Sulfurifustis</taxon>
    </lineage>
</organism>
<sequence>MESGFTLLELLVVLVLAASVAALVAPALSGAVALAELKAGARTLASALRHARGRAIAEHRDVALLLDVEARTWRVTGQERTHRLVSRLDLRLYTAQSEVTSRDAGSIRFFPDGSSTGGRITLAARNRAYVVDVAWLTGRVTIHD</sequence>
<keyword evidence="6" id="KW-0812">Transmembrane</keyword>
<proteinExistence type="inferred from homology"/>
<keyword evidence="13" id="KW-1185">Reference proteome</keyword>
<dbReference type="NCBIfam" id="TIGR02532">
    <property type="entry name" value="IV_pilin_GFxxxE"/>
    <property type="match status" value="1"/>
</dbReference>
<dbReference type="GO" id="GO:0015628">
    <property type="term" value="P:protein secretion by the type II secretion system"/>
    <property type="evidence" value="ECO:0007669"/>
    <property type="project" value="InterPro"/>
</dbReference>
<dbReference type="InterPro" id="IPR045584">
    <property type="entry name" value="Pilin-like"/>
</dbReference>
<comment type="subcellular location">
    <subcellularLocation>
        <location evidence="1">Cell inner membrane</location>
        <topology evidence="1">Single-pass membrane protein</topology>
    </subcellularLocation>
</comment>
<keyword evidence="8" id="KW-0472">Membrane</keyword>
<dbReference type="InterPro" id="IPR022346">
    <property type="entry name" value="T2SS_GspH"/>
</dbReference>
<evidence type="ECO:0000256" key="9">
    <source>
        <dbReference type="ARBA" id="ARBA00025772"/>
    </source>
</evidence>
<evidence type="ECO:0000256" key="5">
    <source>
        <dbReference type="ARBA" id="ARBA00022519"/>
    </source>
</evidence>
<dbReference type="RefSeq" id="WP_096462399.1">
    <property type="nucleotide sequence ID" value="NZ_AP014936.1"/>
</dbReference>
<evidence type="ECO:0000256" key="7">
    <source>
        <dbReference type="ARBA" id="ARBA00022989"/>
    </source>
</evidence>
<evidence type="ECO:0000256" key="10">
    <source>
        <dbReference type="ARBA" id="ARBA00030775"/>
    </source>
</evidence>